<evidence type="ECO:0000313" key="3">
    <source>
        <dbReference type="RefSeq" id="XP_033458028.1"/>
    </source>
</evidence>
<dbReference type="OrthoDB" id="3902330at2759"/>
<protein>
    <submittedName>
        <fullName evidence="3">Uncharacterized protein</fullName>
    </submittedName>
</protein>
<feature type="region of interest" description="Disordered" evidence="1">
    <location>
        <begin position="76"/>
        <end position="105"/>
    </location>
</feature>
<name>A0A6J3M244_9PEZI</name>
<dbReference type="Proteomes" id="UP000504637">
    <property type="component" value="Unplaced"/>
</dbReference>
<organism evidence="3">
    <name type="scientific">Dissoconium aciculare CBS 342.82</name>
    <dbReference type="NCBI Taxonomy" id="1314786"/>
    <lineage>
        <taxon>Eukaryota</taxon>
        <taxon>Fungi</taxon>
        <taxon>Dikarya</taxon>
        <taxon>Ascomycota</taxon>
        <taxon>Pezizomycotina</taxon>
        <taxon>Dothideomycetes</taxon>
        <taxon>Dothideomycetidae</taxon>
        <taxon>Mycosphaerellales</taxon>
        <taxon>Dissoconiaceae</taxon>
        <taxon>Dissoconium</taxon>
    </lineage>
</organism>
<accession>A0A6J3M244</accession>
<feature type="compositionally biased region" description="Polar residues" evidence="1">
    <location>
        <begin position="292"/>
        <end position="307"/>
    </location>
</feature>
<gene>
    <name evidence="3" type="ORF">K489DRAFT_262244</name>
</gene>
<reference evidence="3" key="2">
    <citation type="submission" date="2020-04" db="EMBL/GenBank/DDBJ databases">
        <authorList>
            <consortium name="NCBI Genome Project"/>
        </authorList>
    </citation>
    <scope>NUCLEOTIDE SEQUENCE</scope>
    <source>
        <strain evidence="3">CBS 342.82</strain>
    </source>
</reference>
<evidence type="ECO:0000313" key="2">
    <source>
        <dbReference type="Proteomes" id="UP000504637"/>
    </source>
</evidence>
<dbReference type="RefSeq" id="XP_033458028.1">
    <property type="nucleotide sequence ID" value="XM_033600053.1"/>
</dbReference>
<feature type="region of interest" description="Disordered" evidence="1">
    <location>
        <begin position="1"/>
        <end position="20"/>
    </location>
</feature>
<feature type="region of interest" description="Disordered" evidence="1">
    <location>
        <begin position="277"/>
        <end position="315"/>
    </location>
</feature>
<dbReference type="AlphaFoldDB" id="A0A6J3M244"/>
<dbReference type="GeneID" id="54357853"/>
<reference evidence="3" key="1">
    <citation type="submission" date="2020-01" db="EMBL/GenBank/DDBJ databases">
        <authorList>
            <consortium name="DOE Joint Genome Institute"/>
            <person name="Haridas S."/>
            <person name="Albert R."/>
            <person name="Binder M."/>
            <person name="Bloem J."/>
            <person name="Labutti K."/>
            <person name="Salamov A."/>
            <person name="Andreopoulos B."/>
            <person name="Baker S.E."/>
            <person name="Barry K."/>
            <person name="Bills G."/>
            <person name="Bluhm B.H."/>
            <person name="Cannon C."/>
            <person name="Castanera R."/>
            <person name="Culley D.E."/>
            <person name="Daum C."/>
            <person name="Ezra D."/>
            <person name="Gonzalez J.B."/>
            <person name="Henrissat B."/>
            <person name="Kuo A."/>
            <person name="Liang C."/>
            <person name="Lipzen A."/>
            <person name="Lutzoni F."/>
            <person name="Magnuson J."/>
            <person name="Mondo S."/>
            <person name="Nolan M."/>
            <person name="Ohm R."/>
            <person name="Pangilinan J."/>
            <person name="Park H.-J."/>
            <person name="Ramirez L."/>
            <person name="Alfaro M."/>
            <person name="Sun H."/>
            <person name="Tritt A."/>
            <person name="Yoshinaga Y."/>
            <person name="Zwiers L.-H."/>
            <person name="Turgeon B.G."/>
            <person name="Goodwin S.B."/>
            <person name="Spatafora J.W."/>
            <person name="Crous P.W."/>
            <person name="Grigoriev I.V."/>
        </authorList>
    </citation>
    <scope>NUCLEOTIDE SEQUENCE</scope>
    <source>
        <strain evidence="3">CBS 342.82</strain>
    </source>
</reference>
<sequence>MFRASRPTLPEVRRGRHRHSRYGNAAHRNLWPQSYRSPSHGICTMDMEYSMHQESVPNHNRFHALTNVQVLDRPQRPCRTRDSRRRSRIMASRSRRGGRRNRGRYATRALDEALSRNISDVLSKNEKRSPPVHRVSDAASLPSMAIVPASKIPAAVSAAPRLPELELSRFDILKSDFFAPAARIPPSGDIDKRLPKWWSDLATATQDCVWPHRVPIFWDLSSLPEPGSSSTNKNAHDLVFKGKFGPRRQSRFFPRPSAPQHGVQASIVHSIPLKEAQVRHTSGSLDEESRQVHQPNPYSAPDKSSTNTEKEHENELQTAINLWRILSIEARRVTGGATILDTKAASRPHLVSENGRHDASSQREETEYVGLDARGIPCVHANSLTGFANDAAAPFGSLIDSAICMNAPVSWYQSANKMSVDLNPADIPLPDDSWTGLPSEQQSVDIGVRVQIPTRANATMDDV</sequence>
<feature type="compositionally biased region" description="Basic residues" evidence="1">
    <location>
        <begin position="82"/>
        <end position="105"/>
    </location>
</feature>
<reference evidence="3" key="3">
    <citation type="submission" date="2025-08" db="UniProtKB">
        <authorList>
            <consortium name="RefSeq"/>
        </authorList>
    </citation>
    <scope>IDENTIFICATION</scope>
    <source>
        <strain evidence="3">CBS 342.82</strain>
    </source>
</reference>
<proteinExistence type="predicted"/>
<keyword evidence="2" id="KW-1185">Reference proteome</keyword>
<evidence type="ECO:0000256" key="1">
    <source>
        <dbReference type="SAM" id="MobiDB-lite"/>
    </source>
</evidence>